<name>A0A7G6Y5J8_9MICO</name>
<dbReference type="Gene3D" id="2.30.110.10">
    <property type="entry name" value="Electron Transport, Fmn-binding Protein, Chain A"/>
    <property type="match status" value="1"/>
</dbReference>
<dbReference type="Pfam" id="PF01613">
    <property type="entry name" value="Flavin_Reduct"/>
    <property type="match status" value="1"/>
</dbReference>
<comment type="cofactor">
    <cofactor evidence="1">
        <name>FMN</name>
        <dbReference type="ChEBI" id="CHEBI:58210"/>
    </cofactor>
</comment>
<gene>
    <name evidence="5" type="ORF">F1C12_00460</name>
</gene>
<dbReference type="InterPro" id="IPR002563">
    <property type="entry name" value="Flavin_Rdtase-like_dom"/>
</dbReference>
<protein>
    <submittedName>
        <fullName evidence="5">Flavin reductase family protein</fullName>
    </submittedName>
</protein>
<dbReference type="GO" id="GO:0010181">
    <property type="term" value="F:FMN binding"/>
    <property type="evidence" value="ECO:0007669"/>
    <property type="project" value="InterPro"/>
</dbReference>
<dbReference type="RefSeq" id="WP_185276933.1">
    <property type="nucleotide sequence ID" value="NZ_CP043641.1"/>
</dbReference>
<dbReference type="PANTHER" id="PTHR43567">
    <property type="entry name" value="FLAVOREDOXIN-RELATED-RELATED"/>
    <property type="match status" value="1"/>
</dbReference>
<dbReference type="InterPro" id="IPR012349">
    <property type="entry name" value="Split_barrel_FMN-bd"/>
</dbReference>
<feature type="domain" description="Flavin reductase like" evidence="4">
    <location>
        <begin position="22"/>
        <end position="192"/>
    </location>
</feature>
<dbReference type="EMBL" id="CP043641">
    <property type="protein sequence ID" value="QNE33763.1"/>
    <property type="molecule type" value="Genomic_DNA"/>
</dbReference>
<proteinExistence type="inferred from homology"/>
<dbReference type="GO" id="GO:0016646">
    <property type="term" value="F:oxidoreductase activity, acting on the CH-NH group of donors, NAD or NADP as acceptor"/>
    <property type="evidence" value="ECO:0007669"/>
    <property type="project" value="UniProtKB-ARBA"/>
</dbReference>
<evidence type="ECO:0000313" key="5">
    <source>
        <dbReference type="EMBL" id="QNE33763.1"/>
    </source>
</evidence>
<dbReference type="AlphaFoldDB" id="A0A7G6Y5J8"/>
<organism evidence="5 6">
    <name type="scientific">Leifsonia shinshuensis</name>
    <dbReference type="NCBI Taxonomy" id="150026"/>
    <lineage>
        <taxon>Bacteria</taxon>
        <taxon>Bacillati</taxon>
        <taxon>Actinomycetota</taxon>
        <taxon>Actinomycetes</taxon>
        <taxon>Micrococcales</taxon>
        <taxon>Microbacteriaceae</taxon>
        <taxon>Leifsonia</taxon>
    </lineage>
</organism>
<dbReference type="PANTHER" id="PTHR43567:SF1">
    <property type="entry name" value="FLAVOREDOXIN"/>
    <property type="match status" value="1"/>
</dbReference>
<evidence type="ECO:0000256" key="1">
    <source>
        <dbReference type="ARBA" id="ARBA00001917"/>
    </source>
</evidence>
<accession>A0A7G6Y5J8</accession>
<evidence type="ECO:0000259" key="4">
    <source>
        <dbReference type="Pfam" id="PF01613"/>
    </source>
</evidence>
<keyword evidence="2" id="KW-0285">Flavoprotein</keyword>
<evidence type="ECO:0000256" key="2">
    <source>
        <dbReference type="ARBA" id="ARBA00022630"/>
    </source>
</evidence>
<reference evidence="6" key="1">
    <citation type="submission" date="2019-09" db="EMBL/GenBank/DDBJ databases">
        <title>Antimicrobial potential of Antarctic Bacteria.</title>
        <authorList>
            <person name="Benaud N."/>
            <person name="Edwards R.J."/>
            <person name="Ferrari B.C."/>
        </authorList>
    </citation>
    <scope>NUCLEOTIDE SEQUENCE [LARGE SCALE GENOMIC DNA]</scope>
    <source>
        <strain evidence="6">INR9</strain>
    </source>
</reference>
<evidence type="ECO:0000313" key="6">
    <source>
        <dbReference type="Proteomes" id="UP000515511"/>
    </source>
</evidence>
<dbReference type="InterPro" id="IPR052174">
    <property type="entry name" value="Flavoredoxin"/>
</dbReference>
<sequence>MAPAEPARTHRVVRPPILYAGTPVILLSSLNGDGTPNLAPASSYWALGQMLALGLESDGQTLANLQERPQLTVSFPSPPLWPAVERIADLTGRADIPAAKAGRYTHHADKFAAAGLTPQASDLVAPPRVAECLLQLEAEVRRITPGVTGEYAIAEAEVVRVHADRRIVADGDHIDPLAWQPIVYSFRHYFGIGEPLGARGGAVPERVDATRVDADREPASTFDLVAWELEEAGGDSACWLASVCPECGAMREGDGPCQRCQADPPA</sequence>
<dbReference type="Proteomes" id="UP000515511">
    <property type="component" value="Chromosome"/>
</dbReference>
<evidence type="ECO:0000256" key="3">
    <source>
        <dbReference type="ARBA" id="ARBA00038054"/>
    </source>
</evidence>
<comment type="similarity">
    <text evidence="3">Belongs to the flavoredoxin family.</text>
</comment>
<dbReference type="KEGG" id="lse:F1C12_00460"/>
<dbReference type="SUPFAM" id="SSF50475">
    <property type="entry name" value="FMN-binding split barrel"/>
    <property type="match status" value="1"/>
</dbReference>